<evidence type="ECO:0008006" key="4">
    <source>
        <dbReference type="Google" id="ProtNLM"/>
    </source>
</evidence>
<dbReference type="InterPro" id="IPR017853">
    <property type="entry name" value="GH"/>
</dbReference>
<feature type="chain" id="PRO_5019277956" description="Glycoside hydrolase superfamily" evidence="1">
    <location>
        <begin position="24"/>
        <end position="666"/>
    </location>
</feature>
<keyword evidence="3" id="KW-1185">Reference proteome</keyword>
<protein>
    <recommendedName>
        <fullName evidence="4">Glycoside hydrolase superfamily</fullName>
    </recommendedName>
</protein>
<organism evidence="2 3">
    <name type="scientific">Jimgerdemannia flammicorona</name>
    <dbReference type="NCBI Taxonomy" id="994334"/>
    <lineage>
        <taxon>Eukaryota</taxon>
        <taxon>Fungi</taxon>
        <taxon>Fungi incertae sedis</taxon>
        <taxon>Mucoromycota</taxon>
        <taxon>Mucoromycotina</taxon>
        <taxon>Endogonomycetes</taxon>
        <taxon>Endogonales</taxon>
        <taxon>Endogonaceae</taxon>
        <taxon>Jimgerdemannia</taxon>
    </lineage>
</organism>
<feature type="signal peptide" evidence="1">
    <location>
        <begin position="1"/>
        <end position="23"/>
    </location>
</feature>
<dbReference type="EMBL" id="RBNI01008777">
    <property type="protein sequence ID" value="RUP44518.1"/>
    <property type="molecule type" value="Genomic_DNA"/>
</dbReference>
<dbReference type="SUPFAM" id="SSF51445">
    <property type="entry name" value="(Trans)glycosidases"/>
    <property type="match status" value="1"/>
</dbReference>
<comment type="caution">
    <text evidence="2">The sequence shown here is derived from an EMBL/GenBank/DDBJ whole genome shotgun (WGS) entry which is preliminary data.</text>
</comment>
<dbReference type="Proteomes" id="UP000268093">
    <property type="component" value="Unassembled WGS sequence"/>
</dbReference>
<evidence type="ECO:0000313" key="3">
    <source>
        <dbReference type="Proteomes" id="UP000268093"/>
    </source>
</evidence>
<dbReference type="OrthoDB" id="2338662at2759"/>
<sequence length="666" mass="71710">MKLSIALLLAVFGLVSLAPVTNAATGHWCGKPYGARHVTVPPTPNVNPNPPVITTTKQGFAAQFRYQPYLSTDAAGSLVVNVPAAGTYTILAKLADGTVLLPATTVPTSDLTQEITGLDLSKVNPQLAAYNVTIVFAANGVAVQTSSITLSQDCQDRPPFRWHYSRQLANAHLVRISHPYFNKPTFSSTAPISDPFPLPSYLGSPFGPYVDFGWIVGGAGMQDNLQTLKTAGFNFINPDPTYTDLTSMDQLLHICEQLGIYVQVSFRYSYTNTTDVVSRVKRWASYNSVLTWYTTDEPDGQQWTSNQPTITVYNGMSCPFTYTHTCETFSFPTYLIVCQTLLRDYSREGRRSLPPGRTRPQLPEHRRVLHRCIGYLWDGLTFLPCDNVDMYPIGISTKGCDAVSGDCGCDLCTGSLTADLVSRTNKYRSDYAAQGVQSTPVWMGLQAFSDPPTWWARAPTPQEFAVMFWLTIVQGYKAISFWKYPYVPDNTLAAIHTTLAGQLASIAPTYILSATQLPTSHVTTQGNGSTTLFAGAWLSIEKSSLLTVVINGAAAPAPFVVTVTDAKAITVKGRDISSGGPVNIAKGVVTGQLPAYGIAVYAFVLGVSTAQPTPSKSANIAGAPVVGSSTATVETTTQPNGGGTRRVEWKGVVAAVVVMVAAFVNI</sequence>
<name>A0A433D112_9FUNG</name>
<dbReference type="AlphaFoldDB" id="A0A433D112"/>
<evidence type="ECO:0000256" key="1">
    <source>
        <dbReference type="SAM" id="SignalP"/>
    </source>
</evidence>
<keyword evidence="1" id="KW-0732">Signal</keyword>
<proteinExistence type="predicted"/>
<accession>A0A433D112</accession>
<evidence type="ECO:0000313" key="2">
    <source>
        <dbReference type="EMBL" id="RUP44518.1"/>
    </source>
</evidence>
<reference evidence="2 3" key="1">
    <citation type="journal article" date="2018" name="New Phytol.">
        <title>Phylogenomics of Endogonaceae and evolution of mycorrhizas within Mucoromycota.</title>
        <authorList>
            <person name="Chang Y."/>
            <person name="Desiro A."/>
            <person name="Na H."/>
            <person name="Sandor L."/>
            <person name="Lipzen A."/>
            <person name="Clum A."/>
            <person name="Barry K."/>
            <person name="Grigoriev I.V."/>
            <person name="Martin F.M."/>
            <person name="Stajich J.E."/>
            <person name="Smith M.E."/>
            <person name="Bonito G."/>
            <person name="Spatafora J.W."/>
        </authorList>
    </citation>
    <scope>NUCLEOTIDE SEQUENCE [LARGE SCALE GENOMIC DNA]</scope>
    <source>
        <strain evidence="2 3">GMNB39</strain>
    </source>
</reference>
<gene>
    <name evidence="2" type="ORF">BC936DRAFT_149345</name>
</gene>